<sequence length="148" mass="17023">MSENETEFNLTALDYAQITSLLNGNLQSMDKGDWQSFIADYTDDGIFFHPYRKLNIEGQTNLKQFLISFAEKPNNKIITHWESNIAIQVGTTKHSAINNSYWQAIKDGIIITIGTHMDELKKVDGKWKIQKRTVLVKWTKEEGNVQTD</sequence>
<gene>
    <name evidence="3" type="ORF">GPM918_LOCUS19228</name>
    <name evidence="2" type="ORF">OVA965_LOCUS7987</name>
    <name evidence="5" type="ORF">SRO942_LOCUS19225</name>
    <name evidence="4" type="ORF">TMI583_LOCUS7983</name>
</gene>
<dbReference type="EMBL" id="CAJNOK010002623">
    <property type="protein sequence ID" value="CAF0868147.1"/>
    <property type="molecule type" value="Genomic_DNA"/>
</dbReference>
<organism evidence="3 6">
    <name type="scientific">Didymodactylos carnosus</name>
    <dbReference type="NCBI Taxonomy" id="1234261"/>
    <lineage>
        <taxon>Eukaryota</taxon>
        <taxon>Metazoa</taxon>
        <taxon>Spiralia</taxon>
        <taxon>Gnathifera</taxon>
        <taxon>Rotifera</taxon>
        <taxon>Eurotatoria</taxon>
        <taxon>Bdelloidea</taxon>
        <taxon>Philodinida</taxon>
        <taxon>Philodinidae</taxon>
        <taxon>Didymodactylos</taxon>
    </lineage>
</organism>
<protein>
    <recommendedName>
        <fullName evidence="1">SnoaL-like domain-containing protein</fullName>
    </recommendedName>
</protein>
<evidence type="ECO:0000313" key="6">
    <source>
        <dbReference type="Proteomes" id="UP000663829"/>
    </source>
</evidence>
<evidence type="ECO:0000259" key="1">
    <source>
        <dbReference type="Pfam" id="PF13577"/>
    </source>
</evidence>
<reference evidence="3" key="1">
    <citation type="submission" date="2021-02" db="EMBL/GenBank/DDBJ databases">
        <authorList>
            <person name="Nowell W R."/>
        </authorList>
    </citation>
    <scope>NUCLEOTIDE SEQUENCE</scope>
</reference>
<dbReference type="CDD" id="cd00531">
    <property type="entry name" value="NTF2_like"/>
    <property type="match status" value="1"/>
</dbReference>
<dbReference type="EMBL" id="CAJOBC010005770">
    <property type="protein sequence ID" value="CAF3875309.1"/>
    <property type="molecule type" value="Genomic_DNA"/>
</dbReference>
<comment type="caution">
    <text evidence="3">The sequence shown here is derived from an EMBL/GenBank/DDBJ whole genome shotgun (WGS) entry which is preliminary data.</text>
</comment>
<name>A0A814PVI2_9BILA</name>
<evidence type="ECO:0000313" key="2">
    <source>
        <dbReference type="EMBL" id="CAF0868147.1"/>
    </source>
</evidence>
<dbReference type="InterPro" id="IPR032710">
    <property type="entry name" value="NTF2-like_dom_sf"/>
</dbReference>
<dbReference type="EMBL" id="CAJOBA010002624">
    <property type="protein sequence ID" value="CAF3652949.1"/>
    <property type="molecule type" value="Genomic_DNA"/>
</dbReference>
<proteinExistence type="predicted"/>
<dbReference type="Proteomes" id="UP000663829">
    <property type="component" value="Unassembled WGS sequence"/>
</dbReference>
<dbReference type="SUPFAM" id="SSF54427">
    <property type="entry name" value="NTF2-like"/>
    <property type="match status" value="1"/>
</dbReference>
<dbReference type="Pfam" id="PF13577">
    <property type="entry name" value="SnoaL_4"/>
    <property type="match status" value="1"/>
</dbReference>
<dbReference type="Proteomes" id="UP000677228">
    <property type="component" value="Unassembled WGS sequence"/>
</dbReference>
<evidence type="ECO:0000313" key="5">
    <source>
        <dbReference type="EMBL" id="CAF3875309.1"/>
    </source>
</evidence>
<dbReference type="EMBL" id="CAJNOQ010005770">
    <property type="protein sequence ID" value="CAF1110941.1"/>
    <property type="molecule type" value="Genomic_DNA"/>
</dbReference>
<keyword evidence="6" id="KW-1185">Reference proteome</keyword>
<accession>A0A814PVI2</accession>
<dbReference type="Gene3D" id="3.10.450.50">
    <property type="match status" value="1"/>
</dbReference>
<dbReference type="Proteomes" id="UP000681722">
    <property type="component" value="Unassembled WGS sequence"/>
</dbReference>
<feature type="domain" description="SnoaL-like" evidence="1">
    <location>
        <begin position="12"/>
        <end position="133"/>
    </location>
</feature>
<dbReference type="AlphaFoldDB" id="A0A814PVI2"/>
<dbReference type="Proteomes" id="UP000682733">
    <property type="component" value="Unassembled WGS sequence"/>
</dbReference>
<evidence type="ECO:0000313" key="3">
    <source>
        <dbReference type="EMBL" id="CAF1110941.1"/>
    </source>
</evidence>
<evidence type="ECO:0000313" key="4">
    <source>
        <dbReference type="EMBL" id="CAF3652949.1"/>
    </source>
</evidence>
<dbReference type="InterPro" id="IPR037401">
    <property type="entry name" value="SnoaL-like"/>
</dbReference>